<evidence type="ECO:0000313" key="12">
    <source>
        <dbReference type="EMBL" id="GGJ23176.1"/>
    </source>
</evidence>
<dbReference type="PROSITE" id="PS01275">
    <property type="entry name" value="EFP"/>
    <property type="match status" value="1"/>
</dbReference>
<dbReference type="Gene3D" id="2.30.30.30">
    <property type="match status" value="1"/>
</dbReference>
<feature type="domain" description="Translation elongation factor P/YeiP central" evidence="11">
    <location>
        <begin position="67"/>
        <end position="121"/>
    </location>
</feature>
<dbReference type="InterPro" id="IPR014722">
    <property type="entry name" value="Rib_uL2_dom2"/>
</dbReference>
<dbReference type="InterPro" id="IPR013185">
    <property type="entry name" value="Transl_elong_KOW-like"/>
</dbReference>
<dbReference type="SMART" id="SM01185">
    <property type="entry name" value="EFP"/>
    <property type="match status" value="1"/>
</dbReference>
<dbReference type="GO" id="GO:0003746">
    <property type="term" value="F:translation elongation factor activity"/>
    <property type="evidence" value="ECO:0007669"/>
    <property type="project" value="UniProtKB-KW"/>
</dbReference>
<dbReference type="NCBIfam" id="TIGR00038">
    <property type="entry name" value="efp"/>
    <property type="match status" value="1"/>
</dbReference>
<evidence type="ECO:0000256" key="1">
    <source>
        <dbReference type="ARBA" id="ARBA00004496"/>
    </source>
</evidence>
<dbReference type="InterPro" id="IPR008991">
    <property type="entry name" value="Translation_prot_SH3-like_sf"/>
</dbReference>
<keyword evidence="6 7" id="KW-0648">Protein biosynthesis</keyword>
<dbReference type="InterPro" id="IPR001059">
    <property type="entry name" value="Transl_elong_P/YeiP_cen"/>
</dbReference>
<dbReference type="InterPro" id="IPR011768">
    <property type="entry name" value="Transl_elongation_fac_P"/>
</dbReference>
<keyword evidence="4 7" id="KW-0963">Cytoplasm</keyword>
<organism evidence="12 13">
    <name type="scientific">Deinococcus roseus</name>
    <dbReference type="NCBI Taxonomy" id="392414"/>
    <lineage>
        <taxon>Bacteria</taxon>
        <taxon>Thermotogati</taxon>
        <taxon>Deinococcota</taxon>
        <taxon>Deinococci</taxon>
        <taxon>Deinococcales</taxon>
        <taxon>Deinococcaceae</taxon>
        <taxon>Deinococcus</taxon>
    </lineage>
</organism>
<proteinExistence type="inferred from homology"/>
<evidence type="ECO:0000256" key="8">
    <source>
        <dbReference type="NCBIfam" id="TIGR00038"/>
    </source>
</evidence>
<evidence type="ECO:0000259" key="11">
    <source>
        <dbReference type="SMART" id="SM01185"/>
    </source>
</evidence>
<evidence type="ECO:0000256" key="5">
    <source>
        <dbReference type="ARBA" id="ARBA00022768"/>
    </source>
</evidence>
<evidence type="ECO:0000259" key="10">
    <source>
        <dbReference type="SMART" id="SM00841"/>
    </source>
</evidence>
<dbReference type="Pfam" id="PF08207">
    <property type="entry name" value="EFP_N"/>
    <property type="match status" value="1"/>
</dbReference>
<dbReference type="InterPro" id="IPR015365">
    <property type="entry name" value="Elong-fact-P_C"/>
</dbReference>
<comment type="subcellular location">
    <subcellularLocation>
        <location evidence="1 7">Cytoplasm</location>
    </subcellularLocation>
</comment>
<dbReference type="CDD" id="cd05794">
    <property type="entry name" value="S1_EF-P_repeat_2"/>
    <property type="match status" value="1"/>
</dbReference>
<dbReference type="Pfam" id="PF01132">
    <property type="entry name" value="EFP"/>
    <property type="match status" value="1"/>
</dbReference>
<keyword evidence="13" id="KW-1185">Reference proteome</keyword>
<dbReference type="RefSeq" id="WP_188999872.1">
    <property type="nucleotide sequence ID" value="NZ_BMOD01000002.1"/>
</dbReference>
<dbReference type="CDD" id="cd04470">
    <property type="entry name" value="S1_EF-P_repeat_1"/>
    <property type="match status" value="1"/>
</dbReference>
<evidence type="ECO:0000256" key="2">
    <source>
        <dbReference type="ARBA" id="ARBA00004815"/>
    </source>
</evidence>
<name>A0ABQ2CXE7_9DEIO</name>
<evidence type="ECO:0000313" key="13">
    <source>
        <dbReference type="Proteomes" id="UP000632222"/>
    </source>
</evidence>
<dbReference type="SUPFAM" id="SSF50249">
    <property type="entry name" value="Nucleic acid-binding proteins"/>
    <property type="match status" value="2"/>
</dbReference>
<dbReference type="InterPro" id="IPR013852">
    <property type="entry name" value="Transl_elong_P/YeiP_CS"/>
</dbReference>
<evidence type="ECO:0000256" key="4">
    <source>
        <dbReference type="ARBA" id="ARBA00022490"/>
    </source>
</evidence>
<feature type="domain" description="Elongation factor P C-terminal" evidence="10">
    <location>
        <begin position="129"/>
        <end position="185"/>
    </location>
</feature>
<dbReference type="SUPFAM" id="SSF50104">
    <property type="entry name" value="Translation proteins SH3-like domain"/>
    <property type="match status" value="1"/>
</dbReference>
<comment type="pathway">
    <text evidence="2 7">Protein biosynthesis; polypeptide chain elongation.</text>
</comment>
<evidence type="ECO:0000256" key="9">
    <source>
        <dbReference type="RuleBase" id="RU004389"/>
    </source>
</evidence>
<dbReference type="EMBL" id="BMOD01000002">
    <property type="protein sequence ID" value="GGJ23176.1"/>
    <property type="molecule type" value="Genomic_DNA"/>
</dbReference>
<dbReference type="PANTHER" id="PTHR30053:SF12">
    <property type="entry name" value="ELONGATION FACTOR P (EF-P) FAMILY PROTEIN"/>
    <property type="match status" value="1"/>
</dbReference>
<sequence>MISVTELRNGTKVEMDGQLWECLDYSHLKMGRGGAKVVTKFRNMETGSIVDRTFNSGEKLQDIFVEGRTMQFLYQDGDDYLFMDMETFDQVSLPVVLAGDQSKFLVENMQVDVQMFREKPLKIELPNMVVLEVTETDPGVRGDTVSGGTKPAKLSSGATIQVPLFVETGNKLKVDTRDGGKYLGRA</sequence>
<evidence type="ECO:0000256" key="6">
    <source>
        <dbReference type="ARBA" id="ARBA00022917"/>
    </source>
</evidence>
<comment type="similarity">
    <text evidence="3 7 9">Belongs to the elongation factor P family.</text>
</comment>
<keyword evidence="5 7" id="KW-0251">Elongation factor</keyword>
<protein>
    <recommendedName>
        <fullName evidence="7 8">Elongation factor P</fullName>
        <shortName evidence="7">EF-P</shortName>
    </recommendedName>
</protein>
<gene>
    <name evidence="7 12" type="primary">efp</name>
    <name evidence="12" type="ORF">GCM10008938_06700</name>
</gene>
<dbReference type="PANTHER" id="PTHR30053">
    <property type="entry name" value="ELONGATION FACTOR P"/>
    <property type="match status" value="1"/>
</dbReference>
<dbReference type="Proteomes" id="UP000632222">
    <property type="component" value="Unassembled WGS sequence"/>
</dbReference>
<comment type="function">
    <text evidence="7">Involved in peptide bond synthesis. Stimulates efficient translation and peptide-bond synthesis on native or reconstituted 70S ribosomes in vitro. Probably functions indirectly by altering the affinity of the ribosome for aminoacyl-tRNA, thus increasing their reactivity as acceptors for peptidyl transferase.</text>
</comment>
<evidence type="ECO:0000256" key="7">
    <source>
        <dbReference type="HAMAP-Rule" id="MF_00141"/>
    </source>
</evidence>
<dbReference type="Gene3D" id="2.40.50.140">
    <property type="entry name" value="Nucleic acid-binding proteins"/>
    <property type="match status" value="2"/>
</dbReference>
<dbReference type="NCBIfam" id="NF001810">
    <property type="entry name" value="PRK00529.1"/>
    <property type="match status" value="1"/>
</dbReference>
<dbReference type="HAMAP" id="MF_00141">
    <property type="entry name" value="EF_P"/>
    <property type="match status" value="1"/>
</dbReference>
<dbReference type="InterPro" id="IPR012340">
    <property type="entry name" value="NA-bd_OB-fold"/>
</dbReference>
<evidence type="ECO:0000256" key="3">
    <source>
        <dbReference type="ARBA" id="ARBA00009479"/>
    </source>
</evidence>
<dbReference type="Pfam" id="PF09285">
    <property type="entry name" value="Elong-fact-P_C"/>
    <property type="match status" value="1"/>
</dbReference>
<comment type="caution">
    <text evidence="12">The sequence shown here is derived from an EMBL/GenBank/DDBJ whole genome shotgun (WGS) entry which is preliminary data.</text>
</comment>
<dbReference type="InterPro" id="IPR020599">
    <property type="entry name" value="Transl_elong_fac_P/YeiP"/>
</dbReference>
<accession>A0ABQ2CXE7</accession>
<reference evidence="13" key="1">
    <citation type="journal article" date="2019" name="Int. J. Syst. Evol. Microbiol.">
        <title>The Global Catalogue of Microorganisms (GCM) 10K type strain sequencing project: providing services to taxonomists for standard genome sequencing and annotation.</title>
        <authorList>
            <consortium name="The Broad Institute Genomics Platform"/>
            <consortium name="The Broad Institute Genome Sequencing Center for Infectious Disease"/>
            <person name="Wu L."/>
            <person name="Ma J."/>
        </authorList>
    </citation>
    <scope>NUCLEOTIDE SEQUENCE [LARGE SCALE GENOMIC DNA]</scope>
    <source>
        <strain evidence="13">JCM 14370</strain>
    </source>
</reference>
<dbReference type="PIRSF" id="PIRSF005901">
    <property type="entry name" value="EF-P"/>
    <property type="match status" value="1"/>
</dbReference>
<dbReference type="SMART" id="SM00841">
    <property type="entry name" value="Elong-fact-P_C"/>
    <property type="match status" value="1"/>
</dbReference>